<comment type="caution">
    <text evidence="2">The sequence shown here is derived from an EMBL/GenBank/DDBJ whole genome shotgun (WGS) entry which is preliminary data.</text>
</comment>
<name>A0A9X3IQP9_9GAMM</name>
<feature type="domain" description="Polyphosphate kinase-2-related" evidence="1">
    <location>
        <begin position="270"/>
        <end position="492"/>
    </location>
</feature>
<keyword evidence="3" id="KW-1185">Reference proteome</keyword>
<dbReference type="RefSeq" id="WP_283172244.1">
    <property type="nucleotide sequence ID" value="NZ_JAPNOA010000009.1"/>
</dbReference>
<dbReference type="Proteomes" id="UP001150830">
    <property type="component" value="Unassembled WGS sequence"/>
</dbReference>
<dbReference type="PANTHER" id="PTHR34383">
    <property type="entry name" value="POLYPHOSPHATE:AMP PHOSPHOTRANSFERASE-RELATED"/>
    <property type="match status" value="1"/>
</dbReference>
<proteinExistence type="predicted"/>
<dbReference type="InterPro" id="IPR022488">
    <property type="entry name" value="PPK2-related"/>
</dbReference>
<dbReference type="Pfam" id="PF03976">
    <property type="entry name" value="PPK2"/>
    <property type="match status" value="2"/>
</dbReference>
<dbReference type="EMBL" id="JAPNOA010000009">
    <property type="protein sequence ID" value="MCY0964026.1"/>
    <property type="molecule type" value="Genomic_DNA"/>
</dbReference>
<sequence length="497" mass="58201">MFEVAELGHKLSGKEYDKKVPDLRAQLLMMQESLKQADFPVIVLLSGGDGAGKGEMLNRLNEWLDPRYMRAFAFDEPSEGERQRPLFWRYWRALPARGRIGLFVGSWYSHPIGLRMEDKLDDGGLDASLQRVNNFERELVADGALILKFWLHLSRDEQKKRLQKLESDPATAWRVSEQDRQHLKTWDKYRKVAERTLRETSTAEAPWIIVESTDRHYRDICIGQHILEAVQRRLHQASTAAVAAPAMPPSLHLPERPRTLLNHLDLSVHLSKKTYEEELEHWQGRLNVLTREAASKKISSVLVLEGWDAAGKGGLIRRMVPALDARHYQIIPIAAPTDEERAHHYLWRFWRHVPRAGKITIYDRSWYGRVLVERVEGFATPAEWMRAYGEINDFEEQLQEQGAVLMKYWLHIDPDEQLKRFREREAIPYKQYKITEEDYRNRERWPAYEQAVNDMVERTSTEFAPWTLIEANDKRYARIKAIKAWCEALEKRLGKGE</sequence>
<evidence type="ECO:0000259" key="1">
    <source>
        <dbReference type="Pfam" id="PF03976"/>
    </source>
</evidence>
<dbReference type="Gene3D" id="3.40.50.300">
    <property type="entry name" value="P-loop containing nucleotide triphosphate hydrolases"/>
    <property type="match status" value="2"/>
</dbReference>
<dbReference type="GO" id="GO:0043751">
    <property type="term" value="F:polyphosphate:AMP phosphotransferase activity"/>
    <property type="evidence" value="ECO:0007669"/>
    <property type="project" value="InterPro"/>
</dbReference>
<feature type="domain" description="Polyphosphate kinase-2-related" evidence="1">
    <location>
        <begin position="11"/>
        <end position="234"/>
    </location>
</feature>
<dbReference type="SUPFAM" id="SSF52540">
    <property type="entry name" value="P-loop containing nucleoside triphosphate hydrolases"/>
    <property type="match status" value="2"/>
</dbReference>
<dbReference type="PANTHER" id="PTHR34383:SF3">
    <property type="entry name" value="POLYPHOSPHATE:AMP PHOSPHOTRANSFERASE"/>
    <property type="match status" value="1"/>
</dbReference>
<dbReference type="AlphaFoldDB" id="A0A9X3IQP9"/>
<reference evidence="2" key="1">
    <citation type="submission" date="2022-11" db="EMBL/GenBank/DDBJ databases">
        <title>Parathalassolutuus dongxingensis gen. nov., sp. nov., a novel member of family Oceanospirillaceae isolated from a coastal shrimp pond in Guangxi, China.</title>
        <authorList>
            <person name="Chen H."/>
        </authorList>
    </citation>
    <scope>NUCLEOTIDE SEQUENCE</scope>
    <source>
        <strain evidence="2">G-43</strain>
    </source>
</reference>
<evidence type="ECO:0000313" key="3">
    <source>
        <dbReference type="Proteomes" id="UP001150830"/>
    </source>
</evidence>
<organism evidence="2 3">
    <name type="scientific">Parathalassolituus penaei</name>
    <dbReference type="NCBI Taxonomy" id="2997323"/>
    <lineage>
        <taxon>Bacteria</taxon>
        <taxon>Pseudomonadati</taxon>
        <taxon>Pseudomonadota</taxon>
        <taxon>Gammaproteobacteria</taxon>
        <taxon>Oceanospirillales</taxon>
        <taxon>Oceanospirillaceae</taxon>
        <taxon>Parathalassolituus</taxon>
    </lineage>
</organism>
<evidence type="ECO:0000313" key="2">
    <source>
        <dbReference type="EMBL" id="MCY0964026.1"/>
    </source>
</evidence>
<gene>
    <name evidence="2" type="primary">pap</name>
    <name evidence="2" type="ORF">OUO13_02395</name>
</gene>
<dbReference type="InterPro" id="IPR027417">
    <property type="entry name" value="P-loop_NTPase"/>
</dbReference>
<accession>A0A9X3IQP9</accession>
<dbReference type="NCBIfam" id="TIGR03708">
    <property type="entry name" value="poly_P_AMP_trns"/>
    <property type="match status" value="1"/>
</dbReference>
<dbReference type="GO" id="GO:0006797">
    <property type="term" value="P:polyphosphate metabolic process"/>
    <property type="evidence" value="ECO:0007669"/>
    <property type="project" value="InterPro"/>
</dbReference>
<dbReference type="InterPro" id="IPR022489">
    <property type="entry name" value="PolyP_AMP_Tfrase"/>
</dbReference>
<protein>
    <submittedName>
        <fullName evidence="2">Polyphosphate:AMP phosphotransferase</fullName>
    </submittedName>
</protein>